<name>A0A1J4JLY7_9EUKA</name>
<comment type="caution">
    <text evidence="3">The sequence shown here is derived from an EMBL/GenBank/DDBJ whole genome shotgun (WGS) entry which is preliminary data.</text>
</comment>
<protein>
    <recommendedName>
        <fullName evidence="2">DUF3447 domain-containing protein</fullName>
    </recommendedName>
</protein>
<accession>A0A1J4JLY7</accession>
<dbReference type="GeneID" id="94844005"/>
<reference evidence="3" key="1">
    <citation type="submission" date="2016-10" db="EMBL/GenBank/DDBJ databases">
        <authorList>
            <person name="Benchimol M."/>
            <person name="Almeida L.G."/>
            <person name="Vasconcelos A.T."/>
            <person name="Perreira-Neves A."/>
            <person name="Rosa I.A."/>
            <person name="Tasca T."/>
            <person name="Bogo M.R."/>
            <person name="de Souza W."/>
        </authorList>
    </citation>
    <scope>NUCLEOTIDE SEQUENCE [LARGE SCALE GENOMIC DNA]</scope>
    <source>
        <strain evidence="3">K</strain>
    </source>
</reference>
<dbReference type="Pfam" id="PF00023">
    <property type="entry name" value="Ank"/>
    <property type="match status" value="1"/>
</dbReference>
<evidence type="ECO:0000259" key="2">
    <source>
        <dbReference type="Pfam" id="PF11929"/>
    </source>
</evidence>
<feature type="repeat" description="ANK" evidence="1">
    <location>
        <begin position="364"/>
        <end position="396"/>
    </location>
</feature>
<dbReference type="PROSITE" id="PS50297">
    <property type="entry name" value="ANK_REP_REGION"/>
    <property type="match status" value="1"/>
</dbReference>
<gene>
    <name evidence="3" type="ORF">TRFO_33830</name>
</gene>
<proteinExistence type="predicted"/>
<organism evidence="3 4">
    <name type="scientific">Tritrichomonas foetus</name>
    <dbReference type="NCBI Taxonomy" id="1144522"/>
    <lineage>
        <taxon>Eukaryota</taxon>
        <taxon>Metamonada</taxon>
        <taxon>Parabasalia</taxon>
        <taxon>Tritrichomonadida</taxon>
        <taxon>Tritrichomonadidae</taxon>
        <taxon>Tritrichomonas</taxon>
    </lineage>
</organism>
<dbReference type="InterPro" id="IPR020683">
    <property type="entry name" value="DUF3447"/>
</dbReference>
<dbReference type="RefSeq" id="XP_068352842.1">
    <property type="nucleotide sequence ID" value="XM_068509301.1"/>
</dbReference>
<dbReference type="SUPFAM" id="SSF48403">
    <property type="entry name" value="Ankyrin repeat"/>
    <property type="match status" value="1"/>
</dbReference>
<dbReference type="InterPro" id="IPR002110">
    <property type="entry name" value="Ankyrin_rpt"/>
</dbReference>
<sequence length="398" mass="46781">MLTETHIDPIFDDLAKVKELQSIIYELSPENYSLTKNYILSNNFLSNRQMITQLISSLSEFSLNRRNTVDLVVNLFSDFSTNIKKYLTESDILNLMPLIKFKYLVYRLLEINFVSIESIIPFALHDMTAFGYFSPEIKAYDLDLFNKYRERSKRTRKTVDKFDTIHHISYRKSGSNQDPISVSIVHDDLESFLDIISHTEINLNSKIEISPYEIFQFFWKPTMIDYAAYYGSLQIYKYLLMNKVGVTWFTKVYAAAGGNYEIVHLCEENGELPERLIGMAIQFHRNEIVEYILNQQSYALTVECIENSLYNCIYHYNVKYFEYFLTNHISDIRDKAKMIQAACYYGRLDFLKCFHMLLDLQDYKNHSFLHEGAYSGHTDVVKFLLSLGYNINQLNHVC</sequence>
<dbReference type="SMART" id="SM00248">
    <property type="entry name" value="ANK"/>
    <property type="match status" value="2"/>
</dbReference>
<keyword evidence="1" id="KW-0040">ANK repeat</keyword>
<evidence type="ECO:0000313" key="4">
    <source>
        <dbReference type="Proteomes" id="UP000179807"/>
    </source>
</evidence>
<evidence type="ECO:0000313" key="3">
    <source>
        <dbReference type="EMBL" id="OHS99705.1"/>
    </source>
</evidence>
<feature type="domain" description="DUF3447" evidence="2">
    <location>
        <begin position="252"/>
        <end position="321"/>
    </location>
</feature>
<keyword evidence="4" id="KW-1185">Reference proteome</keyword>
<dbReference type="VEuPathDB" id="TrichDB:TRFO_33830"/>
<dbReference type="PANTHER" id="PTHR24159">
    <property type="match status" value="1"/>
</dbReference>
<evidence type="ECO:0000256" key="1">
    <source>
        <dbReference type="PROSITE-ProRule" id="PRU00023"/>
    </source>
</evidence>
<dbReference type="EMBL" id="MLAK01000992">
    <property type="protein sequence ID" value="OHS99705.1"/>
    <property type="molecule type" value="Genomic_DNA"/>
</dbReference>
<dbReference type="AlphaFoldDB" id="A0A1J4JLY7"/>
<dbReference type="PANTHER" id="PTHR24159:SF5">
    <property type="entry name" value="ANK_REP_REGION DOMAIN-CONTAINING PROTEIN"/>
    <property type="match status" value="1"/>
</dbReference>
<dbReference type="Pfam" id="PF11929">
    <property type="entry name" value="DUF3447"/>
    <property type="match status" value="1"/>
</dbReference>
<dbReference type="Gene3D" id="1.25.40.20">
    <property type="entry name" value="Ankyrin repeat-containing domain"/>
    <property type="match status" value="1"/>
</dbReference>
<dbReference type="InterPro" id="IPR036770">
    <property type="entry name" value="Ankyrin_rpt-contain_sf"/>
</dbReference>
<dbReference type="Proteomes" id="UP000179807">
    <property type="component" value="Unassembled WGS sequence"/>
</dbReference>
<dbReference type="PROSITE" id="PS50088">
    <property type="entry name" value="ANK_REPEAT"/>
    <property type="match status" value="1"/>
</dbReference>
<dbReference type="OrthoDB" id="19174at2759"/>